<keyword evidence="1" id="KW-0472">Membrane</keyword>
<organism evidence="2">
    <name type="scientific">Methylobacterium oryzae CBMB20</name>
    <dbReference type="NCBI Taxonomy" id="693986"/>
    <lineage>
        <taxon>Bacteria</taxon>
        <taxon>Pseudomonadati</taxon>
        <taxon>Pseudomonadota</taxon>
        <taxon>Alphaproteobacteria</taxon>
        <taxon>Hyphomicrobiales</taxon>
        <taxon>Methylobacteriaceae</taxon>
        <taxon>Methylobacterium</taxon>
    </lineage>
</organism>
<gene>
    <name evidence="2" type="ORF">MOC_3p0018</name>
</gene>
<evidence type="ECO:0000256" key="1">
    <source>
        <dbReference type="SAM" id="Phobius"/>
    </source>
</evidence>
<accession>A0A088B3D5</accession>
<evidence type="ECO:0000313" key="2">
    <source>
        <dbReference type="EMBL" id="AGO88429.1"/>
    </source>
</evidence>
<keyword evidence="1" id="KW-1133">Transmembrane helix</keyword>
<geneLocation type="plasmid" evidence="2">
    <name>pMOC3</name>
</geneLocation>
<keyword evidence="1" id="KW-0812">Transmembrane</keyword>
<dbReference type="RefSeq" id="WP_172685232.1">
    <property type="nucleotide sequence ID" value="NZ_JX627582.1"/>
</dbReference>
<protein>
    <submittedName>
        <fullName evidence="2">Protein of unassigned function</fullName>
    </submittedName>
</protein>
<reference evidence="2" key="1">
    <citation type="journal article" date="2014" name="PLoS ONE">
        <title>Genome Information of Methylobacterium oryzae, a Plant-Probiotic Methylotroph in the Phyllosphere.</title>
        <authorList>
            <person name="Kwak M.J."/>
            <person name="Jeong H."/>
            <person name="Madhaiyan M."/>
            <person name="Lee Y."/>
            <person name="Sa T.M."/>
            <person name="Oh T.K."/>
            <person name="Kim J.F."/>
        </authorList>
    </citation>
    <scope>NUCLEOTIDE SEQUENCE</scope>
    <source>
        <strain evidence="2">CBMB20</strain>
        <plasmid evidence="2">pMOC3</plasmid>
    </source>
</reference>
<dbReference type="EMBL" id="JX627582">
    <property type="protein sequence ID" value="AGO88429.1"/>
    <property type="molecule type" value="Genomic_DNA"/>
</dbReference>
<name>A0A088B3D5_9HYPH</name>
<feature type="transmembrane region" description="Helical" evidence="1">
    <location>
        <begin position="12"/>
        <end position="34"/>
    </location>
</feature>
<proteinExistence type="predicted"/>
<keyword evidence="2" id="KW-0614">Plasmid</keyword>
<sequence length="147" mass="15971">MNQVPEHVGGETITIGDWVACAALALLLGLIAWAQFEDRHVLDNGTKVESTIETVSPSGKSGSAGWIDYRLPDGVACRDWTELAPRGDVHPGEPLTVAVGGTCGHAVSTKKRLWPWAYLLASLGFALHPLFRLWRSHRRTMPSSTVT</sequence>
<feature type="transmembrane region" description="Helical" evidence="1">
    <location>
        <begin position="116"/>
        <end position="134"/>
    </location>
</feature>
<dbReference type="AlphaFoldDB" id="A0A088B3D5"/>